<dbReference type="GO" id="GO:0035613">
    <property type="term" value="F:RNA stem-loop binding"/>
    <property type="evidence" value="ECO:0007669"/>
    <property type="project" value="TreeGrafter"/>
</dbReference>
<feature type="domain" description="Integrase-type" evidence="9">
    <location>
        <begin position="100"/>
        <end position="141"/>
    </location>
</feature>
<evidence type="ECO:0000256" key="5">
    <source>
        <dbReference type="ARBA" id="ARBA00022759"/>
    </source>
</evidence>
<reference evidence="11" key="1">
    <citation type="submission" date="2019-10" db="EMBL/GenBank/DDBJ databases">
        <title>Bird 10,000 Genomes (B10K) Project - Family phase.</title>
        <authorList>
            <person name="Zhang G."/>
        </authorList>
    </citation>
    <scope>NUCLEOTIDE SEQUENCE</scope>
    <source>
        <strain evidence="11">B10K-DU-002-49</strain>
        <tissue evidence="11">Muscle</tissue>
    </source>
</reference>
<dbReference type="InterPro" id="IPR012337">
    <property type="entry name" value="RNaseH-like_sf"/>
</dbReference>
<dbReference type="InterPro" id="IPR036397">
    <property type="entry name" value="RNaseH_sf"/>
</dbReference>
<dbReference type="Gene3D" id="1.10.10.200">
    <property type="match status" value="1"/>
</dbReference>
<dbReference type="PANTHER" id="PTHR41694:SF3">
    <property type="entry name" value="RNA-DIRECTED DNA POLYMERASE-RELATED"/>
    <property type="match status" value="1"/>
</dbReference>
<evidence type="ECO:0000313" key="12">
    <source>
        <dbReference type="Proteomes" id="UP000619137"/>
    </source>
</evidence>
<dbReference type="AlphaFoldDB" id="A0A851A251"/>
<evidence type="ECO:0000313" key="11">
    <source>
        <dbReference type="EMBL" id="NWI26649.1"/>
    </source>
</evidence>
<dbReference type="InterPro" id="IPR003308">
    <property type="entry name" value="Integrase_Zn-bd_dom_N"/>
</dbReference>
<keyword evidence="3" id="KW-0540">Nuclease</keyword>
<dbReference type="Pfam" id="PF02022">
    <property type="entry name" value="Integrase_Zn"/>
    <property type="match status" value="1"/>
</dbReference>
<dbReference type="PROSITE" id="PS50879">
    <property type="entry name" value="RNASE_H_1"/>
    <property type="match status" value="1"/>
</dbReference>
<evidence type="ECO:0000259" key="10">
    <source>
        <dbReference type="PROSITE" id="PS50879"/>
    </source>
</evidence>
<evidence type="ECO:0000256" key="2">
    <source>
        <dbReference type="ARBA" id="ARBA00022695"/>
    </source>
</evidence>
<name>A0A851A251_SULDA</name>
<keyword evidence="12" id="KW-1185">Reference proteome</keyword>
<protein>
    <submittedName>
        <fullName evidence="11">POK18 protein</fullName>
    </submittedName>
</protein>
<evidence type="ECO:0000259" key="9">
    <source>
        <dbReference type="PROSITE" id="PS50876"/>
    </source>
</evidence>
<dbReference type="EMBL" id="WEKW01011761">
    <property type="protein sequence ID" value="NWI26649.1"/>
    <property type="molecule type" value="Genomic_DNA"/>
</dbReference>
<dbReference type="Proteomes" id="UP000619137">
    <property type="component" value="Unassembled WGS sequence"/>
</dbReference>
<keyword evidence="8" id="KW-0863">Zinc-finger</keyword>
<accession>A0A851A251</accession>
<dbReference type="SUPFAM" id="SSF53098">
    <property type="entry name" value="Ribonuclease H-like"/>
    <property type="match status" value="1"/>
</dbReference>
<proteinExistence type="predicted"/>
<dbReference type="SUPFAM" id="SSF46919">
    <property type="entry name" value="N-terminal Zn binding domain of HIV integrase"/>
    <property type="match status" value="1"/>
</dbReference>
<evidence type="ECO:0000256" key="7">
    <source>
        <dbReference type="ARBA" id="ARBA00022918"/>
    </source>
</evidence>
<sequence>VEVFAVIKVFQKWHTPVNLITDSQNVAGVVRQIERSWLNHVSNEPLFLLFKQLWTLLSHRKHPYYVLHIRSHTDMPGFLLEGNARADQIVAPAWPTLVPGTIEQAQLSCSFFHQSAKALCKQFQLSWSIARTIVQTCPEYQQFAPLQQVGVNP</sequence>
<gene>
    <name evidence="11" type="primary">Ervk18</name>
    <name evidence="11" type="ORF">SULDAC_R14755</name>
</gene>
<evidence type="ECO:0000256" key="8">
    <source>
        <dbReference type="PROSITE-ProRule" id="PRU00450"/>
    </source>
</evidence>
<organism evidence="11 12">
    <name type="scientific">Sula dactylatra</name>
    <name type="common">Masked booby</name>
    <dbReference type="NCBI Taxonomy" id="56068"/>
    <lineage>
        <taxon>Eukaryota</taxon>
        <taxon>Metazoa</taxon>
        <taxon>Chordata</taxon>
        <taxon>Craniata</taxon>
        <taxon>Vertebrata</taxon>
        <taxon>Euteleostomi</taxon>
        <taxon>Archelosauria</taxon>
        <taxon>Archosauria</taxon>
        <taxon>Dinosauria</taxon>
        <taxon>Saurischia</taxon>
        <taxon>Theropoda</taxon>
        <taxon>Coelurosauria</taxon>
        <taxon>Aves</taxon>
        <taxon>Neognathae</taxon>
        <taxon>Neoaves</taxon>
        <taxon>Aequornithes</taxon>
        <taxon>Suliformes</taxon>
        <taxon>Sulidae</taxon>
        <taxon>Sula</taxon>
    </lineage>
</organism>
<keyword evidence="2" id="KW-0548">Nucleotidyltransferase</keyword>
<keyword evidence="8" id="KW-0862">Zinc</keyword>
<evidence type="ECO:0000256" key="6">
    <source>
        <dbReference type="ARBA" id="ARBA00022801"/>
    </source>
</evidence>
<dbReference type="InterPro" id="IPR002156">
    <property type="entry name" value="RNaseH_domain"/>
</dbReference>
<dbReference type="PANTHER" id="PTHR41694">
    <property type="entry name" value="ENDOGENOUS RETROVIRUS GROUP K MEMBER POL PROTEIN"/>
    <property type="match status" value="1"/>
</dbReference>
<evidence type="ECO:0000256" key="3">
    <source>
        <dbReference type="ARBA" id="ARBA00022722"/>
    </source>
</evidence>
<keyword evidence="7" id="KW-0695">RNA-directed DNA polymerase</keyword>
<dbReference type="GO" id="GO:0004523">
    <property type="term" value="F:RNA-DNA hybrid ribonuclease activity"/>
    <property type="evidence" value="ECO:0007669"/>
    <property type="project" value="InterPro"/>
</dbReference>
<evidence type="ECO:0000256" key="1">
    <source>
        <dbReference type="ARBA" id="ARBA00022679"/>
    </source>
</evidence>
<feature type="domain" description="RNase H type-1" evidence="10">
    <location>
        <begin position="1"/>
        <end position="95"/>
    </location>
</feature>
<dbReference type="Pfam" id="PF00075">
    <property type="entry name" value="RNase_H"/>
    <property type="match status" value="1"/>
</dbReference>
<dbReference type="PROSITE" id="PS50876">
    <property type="entry name" value="ZF_INTEGRASE"/>
    <property type="match status" value="1"/>
</dbReference>
<dbReference type="Gene3D" id="3.30.420.10">
    <property type="entry name" value="Ribonuclease H-like superfamily/Ribonuclease H"/>
    <property type="match status" value="1"/>
</dbReference>
<keyword evidence="4" id="KW-0479">Metal-binding</keyword>
<evidence type="ECO:0000256" key="4">
    <source>
        <dbReference type="ARBA" id="ARBA00022723"/>
    </source>
</evidence>
<feature type="non-terminal residue" evidence="11">
    <location>
        <position position="153"/>
    </location>
</feature>
<keyword evidence="6" id="KW-0378">Hydrolase</keyword>
<keyword evidence="5" id="KW-0255">Endonuclease</keyword>
<feature type="non-terminal residue" evidence="11">
    <location>
        <position position="1"/>
    </location>
</feature>
<dbReference type="GO" id="GO:0003964">
    <property type="term" value="F:RNA-directed DNA polymerase activity"/>
    <property type="evidence" value="ECO:0007669"/>
    <property type="project" value="UniProtKB-KW"/>
</dbReference>
<dbReference type="InterPro" id="IPR017856">
    <property type="entry name" value="Integrase-like_N"/>
</dbReference>
<comment type="caution">
    <text evidence="11">The sequence shown here is derived from an EMBL/GenBank/DDBJ whole genome shotgun (WGS) entry which is preliminary data.</text>
</comment>
<keyword evidence="1" id="KW-0808">Transferase</keyword>
<dbReference type="GO" id="GO:0008270">
    <property type="term" value="F:zinc ion binding"/>
    <property type="evidence" value="ECO:0007669"/>
    <property type="project" value="UniProtKB-KW"/>
</dbReference>